<proteinExistence type="predicted"/>
<dbReference type="EMBL" id="SMMG02000001">
    <property type="protein sequence ID" value="KAA3486864.1"/>
    <property type="molecule type" value="Genomic_DNA"/>
</dbReference>
<keyword evidence="2" id="KW-1185">Reference proteome</keyword>
<comment type="caution">
    <text evidence="1">The sequence shown here is derived from an EMBL/GenBank/DDBJ whole genome shotgun (WGS) entry which is preliminary data.</text>
</comment>
<dbReference type="Proteomes" id="UP000325315">
    <property type="component" value="Unassembled WGS sequence"/>
</dbReference>
<gene>
    <name evidence="1" type="ORF">EPI10_030735</name>
</gene>
<protein>
    <submittedName>
        <fullName evidence="1">RNA-directed DNA polymerase</fullName>
    </submittedName>
</protein>
<keyword evidence="1" id="KW-0695">RNA-directed DNA polymerase</keyword>
<dbReference type="GO" id="GO:0003964">
    <property type="term" value="F:RNA-directed DNA polymerase activity"/>
    <property type="evidence" value="ECO:0007669"/>
    <property type="project" value="UniProtKB-KW"/>
</dbReference>
<keyword evidence="1" id="KW-0548">Nucleotidyltransferase</keyword>
<name>A0A5B6X0N7_9ROSI</name>
<reference evidence="2" key="1">
    <citation type="journal article" date="2019" name="Plant Biotechnol. J.">
        <title>Genome sequencing of the Australian wild diploid species Gossypium australe highlights disease resistance and delayed gland morphogenesis.</title>
        <authorList>
            <person name="Cai Y."/>
            <person name="Cai X."/>
            <person name="Wang Q."/>
            <person name="Wang P."/>
            <person name="Zhang Y."/>
            <person name="Cai C."/>
            <person name="Xu Y."/>
            <person name="Wang K."/>
            <person name="Zhou Z."/>
            <person name="Wang C."/>
            <person name="Geng S."/>
            <person name="Li B."/>
            <person name="Dong Q."/>
            <person name="Hou Y."/>
            <person name="Wang H."/>
            <person name="Ai P."/>
            <person name="Liu Z."/>
            <person name="Yi F."/>
            <person name="Sun M."/>
            <person name="An G."/>
            <person name="Cheng J."/>
            <person name="Zhang Y."/>
            <person name="Shi Q."/>
            <person name="Xie Y."/>
            <person name="Shi X."/>
            <person name="Chang Y."/>
            <person name="Huang F."/>
            <person name="Chen Y."/>
            <person name="Hong S."/>
            <person name="Mi L."/>
            <person name="Sun Q."/>
            <person name="Zhang L."/>
            <person name="Zhou B."/>
            <person name="Peng R."/>
            <person name="Zhang X."/>
            <person name="Liu F."/>
        </authorList>
    </citation>
    <scope>NUCLEOTIDE SEQUENCE [LARGE SCALE GENOMIC DNA]</scope>
    <source>
        <strain evidence="2">cv. PA1801</strain>
    </source>
</reference>
<evidence type="ECO:0000313" key="1">
    <source>
        <dbReference type="EMBL" id="KAA3486864.1"/>
    </source>
</evidence>
<organism evidence="1 2">
    <name type="scientific">Gossypium australe</name>
    <dbReference type="NCBI Taxonomy" id="47621"/>
    <lineage>
        <taxon>Eukaryota</taxon>
        <taxon>Viridiplantae</taxon>
        <taxon>Streptophyta</taxon>
        <taxon>Embryophyta</taxon>
        <taxon>Tracheophyta</taxon>
        <taxon>Spermatophyta</taxon>
        <taxon>Magnoliopsida</taxon>
        <taxon>eudicotyledons</taxon>
        <taxon>Gunneridae</taxon>
        <taxon>Pentapetalae</taxon>
        <taxon>rosids</taxon>
        <taxon>malvids</taxon>
        <taxon>Malvales</taxon>
        <taxon>Malvaceae</taxon>
        <taxon>Malvoideae</taxon>
        <taxon>Gossypium</taxon>
    </lineage>
</organism>
<evidence type="ECO:0000313" key="2">
    <source>
        <dbReference type="Proteomes" id="UP000325315"/>
    </source>
</evidence>
<dbReference type="OrthoDB" id="1001780at2759"/>
<sequence>MSARGLLEKGMGWRIGDGESKINIKYTRVSQLINHERGTWNDTTIREIEAEDQVQAILSIPLARTKLLDSRIWRLDRSGVYTVKSGYKSYDYLRKELLGFMGITTSKED</sequence>
<dbReference type="AlphaFoldDB" id="A0A5B6X0N7"/>
<accession>A0A5B6X0N7</accession>
<keyword evidence="1" id="KW-0808">Transferase</keyword>